<dbReference type="InterPro" id="IPR003591">
    <property type="entry name" value="Leu-rich_rpt_typical-subtyp"/>
</dbReference>
<protein>
    <recommendedName>
        <fullName evidence="15">TGF-beta family profile domain-containing protein</fullName>
    </recommendedName>
</protein>
<dbReference type="Gene3D" id="2.10.90.10">
    <property type="entry name" value="Cystine-knot cytokines"/>
    <property type="match status" value="1"/>
</dbReference>
<dbReference type="InterPro" id="IPR001611">
    <property type="entry name" value="Leu-rich_rpt"/>
</dbReference>
<dbReference type="InterPro" id="IPR001111">
    <property type="entry name" value="TGF-b_propeptide"/>
</dbReference>
<dbReference type="PROSITE" id="PS51362">
    <property type="entry name" value="TGF_BETA_2"/>
    <property type="match status" value="1"/>
</dbReference>
<dbReference type="EMBL" id="JAROKS010000017">
    <property type="protein sequence ID" value="KAK1794483.1"/>
    <property type="molecule type" value="Genomic_DNA"/>
</dbReference>
<dbReference type="InterPro" id="IPR017948">
    <property type="entry name" value="TGFb_CS"/>
</dbReference>
<evidence type="ECO:0000256" key="5">
    <source>
        <dbReference type="ARBA" id="ARBA00022614"/>
    </source>
</evidence>
<sequence>MHTPRALPALCLRLLLVGVFGIPGNVHGARSATPRHHLPTYMMRLYRNFKSNQSRATDYADLERASQADTVKSVMSKSLTYRERRWVINFDLSSLLSDQHIQAAELRLRVPTVTSRANVTVEIRHQQEEPCRSVCLWDQPLGILTELSLVSSSAQWRVYNVTALLFRWMEQTLARGSGTTAKTSARHPDGAHGHPDGTTAADERSRGTRGHPEGVRVPHIQAHRALLVVFSHTGSGEGAPHRASLLHTAERSKFLLPPDSLLLRRAKRQRYSRRRRRVEPGDVARAPPSKDEKESLCRRVDMHVDFNQIGWGSWIVFPKKYNAYRCKGICPTPLGEEFHPTNHAYMQSLLEQHQPGRVPAPCCAPVRTGALSMLYYENGEMTLSHHDDMVVEESTHEPAVVLTPHRILLDKSGKQTDLAVTRRDAPWTVRRRVNTALAHRTHERRTRTHERNSATVPSPLKGTASGRRMGEAVVRVARRINATAEEGRDTLDLSDCKLISFPDGVFKVLRTCTDNIREITLADNEIKALPNKFFTTFVQLRELNLQGNRLTKLPDAVGDMEHLISINLSRNCLSVFPQRLTGVRTLQHIRLENNQITELPLEGLCEMPALLCVDARGNPLDVSFCLGTHTFTLLT</sequence>
<comment type="similarity">
    <text evidence="2 12">Belongs to the TGF-beta family.</text>
</comment>
<dbReference type="PROSITE" id="PS51450">
    <property type="entry name" value="LRR"/>
    <property type="match status" value="1"/>
</dbReference>
<evidence type="ECO:0000256" key="11">
    <source>
        <dbReference type="ARBA" id="ARBA00023180"/>
    </source>
</evidence>
<dbReference type="InterPro" id="IPR032675">
    <property type="entry name" value="LRR_dom_sf"/>
</dbReference>
<keyword evidence="3" id="KW-0217">Developmental protein</keyword>
<keyword evidence="17" id="KW-1185">Reference proteome</keyword>
<dbReference type="InterPro" id="IPR029034">
    <property type="entry name" value="Cystine-knot_cytokine"/>
</dbReference>
<evidence type="ECO:0000256" key="14">
    <source>
        <dbReference type="SAM" id="SignalP"/>
    </source>
</evidence>
<dbReference type="PANTHER" id="PTHR11848">
    <property type="entry name" value="TGF-BETA FAMILY"/>
    <property type="match status" value="1"/>
</dbReference>
<dbReference type="Gene3D" id="2.60.120.970">
    <property type="match status" value="1"/>
</dbReference>
<feature type="domain" description="TGF-beta family profile" evidence="15">
    <location>
        <begin position="273"/>
        <end position="397"/>
    </location>
</feature>
<keyword evidence="4" id="KW-0964">Secreted</keyword>
<dbReference type="Pfam" id="PF13855">
    <property type="entry name" value="LRR_8"/>
    <property type="match status" value="1"/>
</dbReference>
<evidence type="ECO:0000256" key="8">
    <source>
        <dbReference type="ARBA" id="ARBA00022737"/>
    </source>
</evidence>
<dbReference type="FunFam" id="2.10.90.10:FF:000026">
    <property type="entry name" value="Nodal homolog 3-A"/>
    <property type="match status" value="1"/>
</dbReference>
<evidence type="ECO:0000256" key="12">
    <source>
        <dbReference type="RuleBase" id="RU000354"/>
    </source>
</evidence>
<evidence type="ECO:0000256" key="6">
    <source>
        <dbReference type="ARBA" id="ARBA00022685"/>
    </source>
</evidence>
<dbReference type="SUPFAM" id="SSF57501">
    <property type="entry name" value="Cystine-knot cytokines"/>
    <property type="match status" value="1"/>
</dbReference>
<feature type="compositionally biased region" description="Basic residues" evidence="13">
    <location>
        <begin position="266"/>
        <end position="277"/>
    </location>
</feature>
<name>A0AAD8ZAK8_9TELE</name>
<evidence type="ECO:0000313" key="16">
    <source>
        <dbReference type="EMBL" id="KAK1794483.1"/>
    </source>
</evidence>
<keyword evidence="8" id="KW-0677">Repeat</keyword>
<keyword evidence="10" id="KW-1015">Disulfide bond</keyword>
<comment type="caution">
    <text evidence="16">The sequence shown here is derived from an EMBL/GenBank/DDBJ whole genome shotgun (WGS) entry which is preliminary data.</text>
</comment>
<feature type="region of interest" description="Disordered" evidence="13">
    <location>
        <begin position="439"/>
        <end position="468"/>
    </location>
</feature>
<keyword evidence="9 12" id="KW-0339">Growth factor</keyword>
<dbReference type="Gene3D" id="3.80.10.10">
    <property type="entry name" value="Ribonuclease Inhibitor"/>
    <property type="match status" value="1"/>
</dbReference>
<keyword evidence="11" id="KW-0325">Glycoprotein</keyword>
<feature type="compositionally biased region" description="Basic and acidic residues" evidence="13">
    <location>
        <begin position="278"/>
        <end position="294"/>
    </location>
</feature>
<dbReference type="CDD" id="cd13759">
    <property type="entry name" value="TGF_beta_NODAL"/>
    <property type="match status" value="1"/>
</dbReference>
<dbReference type="GO" id="GO:0005615">
    <property type="term" value="C:extracellular space"/>
    <property type="evidence" value="ECO:0007669"/>
    <property type="project" value="TreeGrafter"/>
</dbReference>
<accession>A0AAD8ZAK8</accession>
<dbReference type="InterPro" id="IPR015615">
    <property type="entry name" value="TGF-beta-rel"/>
</dbReference>
<evidence type="ECO:0000256" key="9">
    <source>
        <dbReference type="ARBA" id="ARBA00023030"/>
    </source>
</evidence>
<evidence type="ECO:0000256" key="4">
    <source>
        <dbReference type="ARBA" id="ARBA00022525"/>
    </source>
</evidence>
<feature type="compositionally biased region" description="Basic and acidic residues" evidence="13">
    <location>
        <begin position="186"/>
        <end position="216"/>
    </location>
</feature>
<evidence type="ECO:0000256" key="2">
    <source>
        <dbReference type="ARBA" id="ARBA00006656"/>
    </source>
</evidence>
<dbReference type="Pfam" id="PF00688">
    <property type="entry name" value="TGFb_propeptide"/>
    <property type="match status" value="1"/>
</dbReference>
<dbReference type="AlphaFoldDB" id="A0AAD8ZAK8"/>
<dbReference type="PANTHER" id="PTHR11848:SF272">
    <property type="entry name" value="CYCLOPS"/>
    <property type="match status" value="1"/>
</dbReference>
<evidence type="ECO:0000256" key="1">
    <source>
        <dbReference type="ARBA" id="ARBA00004613"/>
    </source>
</evidence>
<reference evidence="16" key="1">
    <citation type="submission" date="2023-03" db="EMBL/GenBank/DDBJ databases">
        <title>Electrophorus voltai genome.</title>
        <authorList>
            <person name="Bian C."/>
        </authorList>
    </citation>
    <scope>NUCLEOTIDE SEQUENCE</scope>
    <source>
        <strain evidence="16">CB-2022</strain>
        <tissue evidence="16">Muscle</tissue>
    </source>
</reference>
<evidence type="ECO:0000256" key="3">
    <source>
        <dbReference type="ARBA" id="ARBA00022473"/>
    </source>
</evidence>
<dbReference type="SUPFAM" id="SSF52075">
    <property type="entry name" value="Outer arm dynein light chain 1"/>
    <property type="match status" value="1"/>
</dbReference>
<feature type="signal peptide" evidence="14">
    <location>
        <begin position="1"/>
        <end position="21"/>
    </location>
</feature>
<evidence type="ECO:0000256" key="7">
    <source>
        <dbReference type="ARBA" id="ARBA00022729"/>
    </source>
</evidence>
<evidence type="ECO:0000259" key="15">
    <source>
        <dbReference type="PROSITE" id="PS51362"/>
    </source>
</evidence>
<proteinExistence type="inferred from homology"/>
<evidence type="ECO:0000256" key="10">
    <source>
        <dbReference type="ARBA" id="ARBA00023157"/>
    </source>
</evidence>
<keyword evidence="6" id="KW-0165">Cleavage on pair of basic residues</keyword>
<comment type="subcellular location">
    <subcellularLocation>
        <location evidence="1">Secreted</location>
    </subcellularLocation>
</comment>
<dbReference type="GO" id="GO:0008083">
    <property type="term" value="F:growth factor activity"/>
    <property type="evidence" value="ECO:0007669"/>
    <property type="project" value="UniProtKB-KW"/>
</dbReference>
<feature type="region of interest" description="Disordered" evidence="13">
    <location>
        <begin position="266"/>
        <end position="294"/>
    </location>
</feature>
<feature type="chain" id="PRO_5042138955" description="TGF-beta family profile domain-containing protein" evidence="14">
    <location>
        <begin position="22"/>
        <end position="635"/>
    </location>
</feature>
<feature type="region of interest" description="Disordered" evidence="13">
    <location>
        <begin position="177"/>
        <end position="216"/>
    </location>
</feature>
<gene>
    <name evidence="16" type="ORF">P4O66_011350</name>
</gene>
<dbReference type="InterPro" id="IPR001839">
    <property type="entry name" value="TGF-b_C"/>
</dbReference>
<keyword evidence="7 14" id="KW-0732">Signal</keyword>
<dbReference type="Proteomes" id="UP001239994">
    <property type="component" value="Unassembled WGS sequence"/>
</dbReference>
<evidence type="ECO:0000313" key="17">
    <source>
        <dbReference type="Proteomes" id="UP001239994"/>
    </source>
</evidence>
<dbReference type="GO" id="GO:0005125">
    <property type="term" value="F:cytokine activity"/>
    <property type="evidence" value="ECO:0007669"/>
    <property type="project" value="TreeGrafter"/>
</dbReference>
<organism evidence="16 17">
    <name type="scientific">Electrophorus voltai</name>
    <dbReference type="NCBI Taxonomy" id="2609070"/>
    <lineage>
        <taxon>Eukaryota</taxon>
        <taxon>Metazoa</taxon>
        <taxon>Chordata</taxon>
        <taxon>Craniata</taxon>
        <taxon>Vertebrata</taxon>
        <taxon>Euteleostomi</taxon>
        <taxon>Actinopterygii</taxon>
        <taxon>Neopterygii</taxon>
        <taxon>Teleostei</taxon>
        <taxon>Ostariophysi</taxon>
        <taxon>Gymnotiformes</taxon>
        <taxon>Gymnotoidei</taxon>
        <taxon>Gymnotidae</taxon>
        <taxon>Electrophorus</taxon>
    </lineage>
</organism>
<evidence type="ECO:0000256" key="13">
    <source>
        <dbReference type="SAM" id="MobiDB-lite"/>
    </source>
</evidence>
<dbReference type="Pfam" id="PF00019">
    <property type="entry name" value="TGF_beta"/>
    <property type="match status" value="1"/>
</dbReference>
<dbReference type="SMART" id="SM00369">
    <property type="entry name" value="LRR_TYP"/>
    <property type="match status" value="3"/>
</dbReference>
<keyword evidence="5" id="KW-0433">Leucine-rich repeat</keyword>
<dbReference type="PROSITE" id="PS00250">
    <property type="entry name" value="TGF_BETA_1"/>
    <property type="match status" value="1"/>
</dbReference>
<feature type="compositionally biased region" description="Basic residues" evidence="13">
    <location>
        <begin position="439"/>
        <end position="448"/>
    </location>
</feature>
<dbReference type="SMART" id="SM00204">
    <property type="entry name" value="TGFB"/>
    <property type="match status" value="1"/>
</dbReference>